<organism evidence="7 8">
    <name type="scientific">Clostridium putrefaciens</name>
    <dbReference type="NCBI Taxonomy" id="99675"/>
    <lineage>
        <taxon>Bacteria</taxon>
        <taxon>Bacillati</taxon>
        <taxon>Bacillota</taxon>
        <taxon>Clostridia</taxon>
        <taxon>Eubacteriales</taxon>
        <taxon>Clostridiaceae</taxon>
        <taxon>Clostridium</taxon>
    </lineage>
</organism>
<reference evidence="7 8" key="1">
    <citation type="submission" date="2018-06" db="EMBL/GenBank/DDBJ databases">
        <authorList>
            <consortium name="Pathogen Informatics"/>
            <person name="Doyle S."/>
        </authorList>
    </citation>
    <scope>NUCLEOTIDE SEQUENCE [LARGE SCALE GENOMIC DNA]</scope>
    <source>
        <strain evidence="7 8">NCTC9836</strain>
    </source>
</reference>
<dbReference type="SUPFAM" id="SSF101116">
    <property type="entry name" value="Flagellar export chaperone FliS"/>
    <property type="match status" value="1"/>
</dbReference>
<comment type="subcellular location">
    <subcellularLocation>
        <location evidence="1 6">Cytoplasm</location>
        <location evidence="1 6">Cytosol</location>
    </subcellularLocation>
</comment>
<dbReference type="Pfam" id="PF02561">
    <property type="entry name" value="FliS"/>
    <property type="match status" value="1"/>
</dbReference>
<evidence type="ECO:0000256" key="4">
    <source>
        <dbReference type="ARBA" id="ARBA00022795"/>
    </source>
</evidence>
<dbReference type="CDD" id="cd16098">
    <property type="entry name" value="FliS"/>
    <property type="match status" value="1"/>
</dbReference>
<dbReference type="InterPro" id="IPR036584">
    <property type="entry name" value="FliS_sf"/>
</dbReference>
<keyword evidence="4 6" id="KW-1005">Bacterial flagellum biogenesis</keyword>
<keyword evidence="7" id="KW-0969">Cilium</keyword>
<evidence type="ECO:0000256" key="6">
    <source>
        <dbReference type="PIRNR" id="PIRNR039090"/>
    </source>
</evidence>
<keyword evidence="5" id="KW-0143">Chaperone</keyword>
<evidence type="ECO:0000313" key="8">
    <source>
        <dbReference type="Proteomes" id="UP000254664"/>
    </source>
</evidence>
<dbReference type="Proteomes" id="UP000254664">
    <property type="component" value="Unassembled WGS sequence"/>
</dbReference>
<dbReference type="EMBL" id="UFWZ01000001">
    <property type="protein sequence ID" value="SUY47498.1"/>
    <property type="molecule type" value="Genomic_DNA"/>
</dbReference>
<evidence type="ECO:0000256" key="1">
    <source>
        <dbReference type="ARBA" id="ARBA00004514"/>
    </source>
</evidence>
<dbReference type="PANTHER" id="PTHR34773:SF1">
    <property type="entry name" value="FLAGELLAR SECRETION CHAPERONE FLIS"/>
    <property type="match status" value="1"/>
</dbReference>
<name>A0A381J9V8_9CLOT</name>
<dbReference type="RefSeq" id="WP_115641454.1">
    <property type="nucleotide sequence ID" value="NZ_UFWZ01000001.1"/>
</dbReference>
<dbReference type="PIRSF" id="PIRSF039090">
    <property type="entry name" value="Flis"/>
    <property type="match status" value="1"/>
</dbReference>
<dbReference type="GO" id="GO:0044780">
    <property type="term" value="P:bacterial-type flagellum assembly"/>
    <property type="evidence" value="ECO:0007669"/>
    <property type="project" value="InterPro"/>
</dbReference>
<dbReference type="AlphaFoldDB" id="A0A381J9V8"/>
<keyword evidence="7" id="KW-0282">Flagellum</keyword>
<dbReference type="GO" id="GO:0071973">
    <property type="term" value="P:bacterial-type flagellum-dependent cell motility"/>
    <property type="evidence" value="ECO:0007669"/>
    <property type="project" value="TreeGrafter"/>
</dbReference>
<dbReference type="OrthoDB" id="1524959at2"/>
<dbReference type="GO" id="GO:0005829">
    <property type="term" value="C:cytosol"/>
    <property type="evidence" value="ECO:0007669"/>
    <property type="project" value="UniProtKB-SubCell"/>
</dbReference>
<keyword evidence="7" id="KW-0966">Cell projection</keyword>
<evidence type="ECO:0000256" key="2">
    <source>
        <dbReference type="ARBA" id="ARBA00008787"/>
    </source>
</evidence>
<accession>A0A381J9V8</accession>
<sequence length="127" mass="14687">MYSNNAYNIYKKNSVNFASKEQLLLMLLDGAVTFVKTARQGIEEKNIIKAHENIMKTEDIFIELMATLDVQKGGAWARDLMLVYEFINDQLAKANIKKSIEVLDEIIPLIEDIRDTWNEAYKLSKRD</sequence>
<evidence type="ECO:0000256" key="3">
    <source>
        <dbReference type="ARBA" id="ARBA00022490"/>
    </source>
</evidence>
<proteinExistence type="inferred from homology"/>
<evidence type="ECO:0000313" key="7">
    <source>
        <dbReference type="EMBL" id="SUY47498.1"/>
    </source>
</evidence>
<protein>
    <recommendedName>
        <fullName evidence="6">Flagellar secretion chaperone FliS</fullName>
    </recommendedName>
</protein>
<gene>
    <name evidence="7" type="primary">fliS</name>
    <name evidence="7" type="ORF">NCTC9836_01831</name>
</gene>
<dbReference type="Gene3D" id="1.20.120.340">
    <property type="entry name" value="Flagellar protein FliS"/>
    <property type="match status" value="1"/>
</dbReference>
<dbReference type="NCBIfam" id="TIGR00208">
    <property type="entry name" value="fliS"/>
    <property type="match status" value="1"/>
</dbReference>
<evidence type="ECO:0000256" key="5">
    <source>
        <dbReference type="ARBA" id="ARBA00023186"/>
    </source>
</evidence>
<comment type="similarity">
    <text evidence="2 6">Belongs to the FliS family.</text>
</comment>
<keyword evidence="3 6" id="KW-0963">Cytoplasm</keyword>
<dbReference type="PANTHER" id="PTHR34773">
    <property type="entry name" value="FLAGELLAR SECRETION CHAPERONE FLIS"/>
    <property type="match status" value="1"/>
</dbReference>
<dbReference type="InterPro" id="IPR003713">
    <property type="entry name" value="FliS"/>
</dbReference>
<keyword evidence="8" id="KW-1185">Reference proteome</keyword>